<dbReference type="InterPro" id="IPR005900">
    <property type="entry name" value="6-phosphogluconolactonase_DevB"/>
</dbReference>
<evidence type="ECO:0000256" key="5">
    <source>
        <dbReference type="ARBA" id="ARBA00054376"/>
    </source>
</evidence>
<evidence type="ECO:0000256" key="2">
    <source>
        <dbReference type="ARBA" id="ARBA00010662"/>
    </source>
</evidence>
<evidence type="ECO:0000256" key="6">
    <source>
        <dbReference type="RuleBase" id="RU365095"/>
    </source>
</evidence>
<evidence type="ECO:0000256" key="1">
    <source>
        <dbReference type="ARBA" id="ARBA00004496"/>
    </source>
</evidence>
<dbReference type="CDD" id="cd01400">
    <property type="entry name" value="6PGL"/>
    <property type="match status" value="1"/>
</dbReference>
<dbReference type="AlphaFoldDB" id="A0A1E4TCL4"/>
<dbReference type="GO" id="GO:0005737">
    <property type="term" value="C:cytoplasm"/>
    <property type="evidence" value="ECO:0007669"/>
    <property type="project" value="UniProtKB-SubCell"/>
</dbReference>
<dbReference type="GO" id="GO:0006409">
    <property type="term" value="P:tRNA export from nucleus"/>
    <property type="evidence" value="ECO:0007669"/>
    <property type="project" value="UniProtKB-ARBA"/>
</dbReference>
<reference evidence="9" key="1">
    <citation type="submission" date="2016-02" db="EMBL/GenBank/DDBJ databases">
        <title>Comparative genomics of biotechnologically important yeasts.</title>
        <authorList>
            <consortium name="DOE Joint Genome Institute"/>
            <person name="Riley R."/>
            <person name="Haridas S."/>
            <person name="Wolfe K.H."/>
            <person name="Lopes M.R."/>
            <person name="Hittinger C.T."/>
            <person name="Goker M."/>
            <person name="Salamov A."/>
            <person name="Wisecaver J."/>
            <person name="Long T.M."/>
            <person name="Aerts A.L."/>
            <person name="Barry K."/>
            <person name="Choi C."/>
            <person name="Clum A."/>
            <person name="Coughlan A.Y."/>
            <person name="Deshpande S."/>
            <person name="Douglass A.P."/>
            <person name="Hanson S.J."/>
            <person name="Klenk H.-P."/>
            <person name="Labutti K."/>
            <person name="Lapidus A."/>
            <person name="Lindquist E."/>
            <person name="Lipzen A."/>
            <person name="Meier-Kolthoff J.P."/>
            <person name="Ohm R.A."/>
            <person name="Otillar R.P."/>
            <person name="Pangilinan J."/>
            <person name="Peng Y."/>
            <person name="Rokas A."/>
            <person name="Rosa C.A."/>
            <person name="Scheuner C."/>
            <person name="Sibirny A.A."/>
            <person name="Slot J.C."/>
            <person name="Stielow J.B."/>
            <person name="Sun H."/>
            <person name="Kurtzman C.P."/>
            <person name="Blackwell M."/>
            <person name="Jeffries T.W."/>
            <person name="Grigoriev I.V."/>
        </authorList>
    </citation>
    <scope>NUCLEOTIDE SEQUENCE [LARGE SCALE GENOMIC DNA]</scope>
    <source>
        <strain evidence="9">NRRL Y-17796</strain>
    </source>
</reference>
<dbReference type="InterPro" id="IPR039104">
    <property type="entry name" value="6PGL"/>
</dbReference>
<sequence>MSIPTVYVFPIGHDDMSAALAQYIASAQKASIEHHGRFRIGISGGSLVEVVANGLLKNKDINFNVWDLFFVDERLVPLTDPESNYFQVKKYLLDRIPGDKTKMRVFHIDESLLDDAQEVADSYEKDLVKTFAAKDSVKHPQFDLLLLGCGPDGHTASLFPGHEALRESIAWVTPVEDSPKPPSRRITLTLPVLTHGTRIAFVATGSSKADILKSALEDSESTLPASLVTTGGGSKVSWFVDEAAVEGVSIQRKTWKSV</sequence>
<dbReference type="GO" id="GO:0005975">
    <property type="term" value="P:carbohydrate metabolic process"/>
    <property type="evidence" value="ECO:0007669"/>
    <property type="project" value="InterPro"/>
</dbReference>
<dbReference type="SUPFAM" id="SSF100950">
    <property type="entry name" value="NagB/RpiA/CoA transferase-like"/>
    <property type="match status" value="1"/>
</dbReference>
<dbReference type="InterPro" id="IPR006148">
    <property type="entry name" value="Glc/Gal-6P_isomerase"/>
</dbReference>
<feature type="domain" description="Glucosamine/galactosamine-6-phosphate isomerase" evidence="7">
    <location>
        <begin position="14"/>
        <end position="236"/>
    </location>
</feature>
<dbReference type="PANTHER" id="PTHR11054:SF0">
    <property type="entry name" value="6-PHOSPHOGLUCONOLACTONASE"/>
    <property type="match status" value="1"/>
</dbReference>
<dbReference type="Gene3D" id="3.40.50.1360">
    <property type="match status" value="1"/>
</dbReference>
<keyword evidence="4" id="KW-0597">Phosphoprotein</keyword>
<evidence type="ECO:0000259" key="7">
    <source>
        <dbReference type="Pfam" id="PF01182"/>
    </source>
</evidence>
<proteinExistence type="inferred from homology"/>
<dbReference type="FunFam" id="3.40.50.1360:FF:000017">
    <property type="entry name" value="6-phosphogluconolactonase-like protein"/>
    <property type="match status" value="1"/>
</dbReference>
<name>A0A1E4TCL4_9ASCO</name>
<comment type="subcellular location">
    <subcellularLocation>
        <location evidence="1">Cytoplasm</location>
    </subcellularLocation>
</comment>
<evidence type="ECO:0000256" key="4">
    <source>
        <dbReference type="ARBA" id="ARBA00022553"/>
    </source>
</evidence>
<dbReference type="GO" id="GO:0017057">
    <property type="term" value="F:6-phosphogluconolactonase activity"/>
    <property type="evidence" value="ECO:0007669"/>
    <property type="project" value="InterPro"/>
</dbReference>
<protein>
    <recommendedName>
        <fullName evidence="6">6-phosphogluconolactonase-like protein</fullName>
    </recommendedName>
</protein>
<dbReference type="NCBIfam" id="TIGR01198">
    <property type="entry name" value="pgl"/>
    <property type="match status" value="1"/>
</dbReference>
<dbReference type="PANTHER" id="PTHR11054">
    <property type="entry name" value="6-PHOSPHOGLUCONOLACTONASE"/>
    <property type="match status" value="1"/>
</dbReference>
<dbReference type="EMBL" id="KV453843">
    <property type="protein sequence ID" value="ODV89501.1"/>
    <property type="molecule type" value="Genomic_DNA"/>
</dbReference>
<dbReference type="InterPro" id="IPR037171">
    <property type="entry name" value="NagB/RpiA_transferase-like"/>
</dbReference>
<dbReference type="OrthoDB" id="432544at2759"/>
<accession>A0A1E4TCL4</accession>
<keyword evidence="3" id="KW-0963">Cytoplasm</keyword>
<evidence type="ECO:0000313" key="9">
    <source>
        <dbReference type="Proteomes" id="UP000095023"/>
    </source>
</evidence>
<comment type="similarity">
    <text evidence="2 6">Belongs to the glucosamine/galactosamine-6-phosphate isomerase family. 6-phosphogluconolactonase subfamily.</text>
</comment>
<evidence type="ECO:0000256" key="3">
    <source>
        <dbReference type="ARBA" id="ARBA00022490"/>
    </source>
</evidence>
<comment type="function">
    <text evidence="5">May be involved in regulation of tRNA subcellular distribution.</text>
</comment>
<keyword evidence="9" id="KW-1185">Reference proteome</keyword>
<dbReference type="Pfam" id="PF01182">
    <property type="entry name" value="Glucosamine_iso"/>
    <property type="match status" value="1"/>
</dbReference>
<gene>
    <name evidence="8" type="ORF">CANCADRAFT_140113</name>
</gene>
<organism evidence="8 9">
    <name type="scientific">Tortispora caseinolytica NRRL Y-17796</name>
    <dbReference type="NCBI Taxonomy" id="767744"/>
    <lineage>
        <taxon>Eukaryota</taxon>
        <taxon>Fungi</taxon>
        <taxon>Dikarya</taxon>
        <taxon>Ascomycota</taxon>
        <taxon>Saccharomycotina</taxon>
        <taxon>Trigonopsidomycetes</taxon>
        <taxon>Trigonopsidales</taxon>
        <taxon>Trigonopsidaceae</taxon>
        <taxon>Tortispora</taxon>
    </lineage>
</organism>
<dbReference type="Proteomes" id="UP000095023">
    <property type="component" value="Unassembled WGS sequence"/>
</dbReference>
<dbReference type="GO" id="GO:0006098">
    <property type="term" value="P:pentose-phosphate shunt"/>
    <property type="evidence" value="ECO:0007669"/>
    <property type="project" value="InterPro"/>
</dbReference>
<evidence type="ECO:0000313" key="8">
    <source>
        <dbReference type="EMBL" id="ODV89501.1"/>
    </source>
</evidence>